<comment type="function">
    <text evidence="9">Required for the maintenance of the structure of the mitochondrial inner membrane. Involved in mitochondrial morphology. Causes growth arrest when highly overexpressed.</text>
</comment>
<evidence type="ECO:0000256" key="9">
    <source>
        <dbReference type="ARBA" id="ARBA00024807"/>
    </source>
</evidence>
<keyword evidence="3 10" id="KW-0999">Mitochondrion inner membrane</keyword>
<dbReference type="AlphaFoldDB" id="A0A507EE82"/>
<dbReference type="Pfam" id="PF05546">
    <property type="entry name" value="She9_MDM33"/>
    <property type="match status" value="1"/>
</dbReference>
<evidence type="ECO:0000313" key="13">
    <source>
        <dbReference type="EMBL" id="TPX62072.1"/>
    </source>
</evidence>
<keyword evidence="2 10" id="KW-0812">Transmembrane</keyword>
<evidence type="ECO:0000256" key="10">
    <source>
        <dbReference type="RuleBase" id="RU364128"/>
    </source>
</evidence>
<dbReference type="GO" id="GO:0005743">
    <property type="term" value="C:mitochondrial inner membrane"/>
    <property type="evidence" value="ECO:0007669"/>
    <property type="project" value="UniProtKB-SubCell"/>
</dbReference>
<keyword evidence="14" id="KW-1185">Reference proteome</keyword>
<dbReference type="InterPro" id="IPR008839">
    <property type="entry name" value="MDM33_fungi"/>
</dbReference>
<keyword evidence="8 10" id="KW-0472">Membrane</keyword>
<comment type="subunit">
    <text evidence="10">Homooligomer.</text>
</comment>
<name>A0A507EE82_9FUNG</name>
<reference evidence="13 14" key="1">
    <citation type="journal article" date="2019" name="Sci. Rep.">
        <title>Comparative genomics of chytrid fungi reveal insights into the obligate biotrophic and pathogenic lifestyle of Synchytrium endobioticum.</title>
        <authorList>
            <person name="van de Vossenberg B.T.L.H."/>
            <person name="Warris S."/>
            <person name="Nguyen H.D.T."/>
            <person name="van Gent-Pelzer M.P.E."/>
            <person name="Joly D.L."/>
            <person name="van de Geest H.C."/>
            <person name="Bonants P.J.M."/>
            <person name="Smith D.S."/>
            <person name="Levesque C.A."/>
            <person name="van der Lee T.A.J."/>
        </authorList>
    </citation>
    <scope>NUCLEOTIDE SEQUENCE [LARGE SCALE GENOMIC DNA]</scope>
    <source>
        <strain evidence="13 14">CBS 809.83</strain>
    </source>
</reference>
<evidence type="ECO:0000256" key="7">
    <source>
        <dbReference type="ARBA" id="ARBA00023128"/>
    </source>
</evidence>
<accession>A0A507EE82</accession>
<keyword evidence="5 10" id="KW-1133">Transmembrane helix</keyword>
<dbReference type="EMBL" id="QEAQ01000004">
    <property type="protein sequence ID" value="TPX62072.1"/>
    <property type="molecule type" value="Genomic_DNA"/>
</dbReference>
<organism evidence="13 14">
    <name type="scientific">Powellomyces hirtus</name>
    <dbReference type="NCBI Taxonomy" id="109895"/>
    <lineage>
        <taxon>Eukaryota</taxon>
        <taxon>Fungi</taxon>
        <taxon>Fungi incertae sedis</taxon>
        <taxon>Chytridiomycota</taxon>
        <taxon>Chytridiomycota incertae sedis</taxon>
        <taxon>Chytridiomycetes</taxon>
        <taxon>Spizellomycetales</taxon>
        <taxon>Powellomycetaceae</taxon>
        <taxon>Powellomyces</taxon>
    </lineage>
</organism>
<dbReference type="PANTHER" id="PTHR31961:SF3">
    <property type="entry name" value="SENSITIVE TO HIGH EXPRESSION PROTEIN 9, MITOCHONDRIAL"/>
    <property type="match status" value="1"/>
</dbReference>
<evidence type="ECO:0000256" key="3">
    <source>
        <dbReference type="ARBA" id="ARBA00022792"/>
    </source>
</evidence>
<comment type="similarity">
    <text evidence="1 10">Belongs to the SHE9 family.</text>
</comment>
<feature type="coiled-coil region" evidence="11">
    <location>
        <begin position="160"/>
        <end position="208"/>
    </location>
</feature>
<evidence type="ECO:0000256" key="5">
    <source>
        <dbReference type="ARBA" id="ARBA00022989"/>
    </source>
</evidence>
<comment type="subcellular location">
    <subcellularLocation>
        <location evidence="10">Mitochondrion inner membrane</location>
        <topology evidence="10">Multi-pass membrane protein</topology>
    </subcellularLocation>
</comment>
<evidence type="ECO:0000256" key="2">
    <source>
        <dbReference type="ARBA" id="ARBA00022692"/>
    </source>
</evidence>
<sequence length="411" mass="46540">MVLPSVLLTVLLRTAPPPSRGPTLGLLLGHRRRLPSPHPHCQRLVTHLTPPCRWSSSQTNTPPTPPSKPTPTTGISSAAESDPASFPPSSKPFFPLPSDLLTRAAFLQRQSAVLAPVTAYMDRSTTAMQQSASKAYDHVSTTVLPKISETLNLLTGYSVVQECKQRVLEKDAQLNEARDRSDAAKRAYETMIEERRKCQRELNSLLQRKDTWLDSDITRFTELYRKDLNFEQSETHAKLEYKNAAEDFDKCHREYLNEIRERYIEEQLYSDKIRRASTWWTWGLISLHFLLFLAVQLFVEPRKRRILKEELGALITETAQNNDTLMAQALDRRLSPLMAKLDALHTLHPTPPYPLLSEHEAFTALPPAPPPPLRTPQTTSTNYPKDRLFYKGVLCGAVVGVASSLLFSFNM</sequence>
<feature type="transmembrane region" description="Helical" evidence="10">
    <location>
        <begin position="279"/>
        <end position="299"/>
    </location>
</feature>
<evidence type="ECO:0000256" key="8">
    <source>
        <dbReference type="ARBA" id="ARBA00023136"/>
    </source>
</evidence>
<feature type="transmembrane region" description="Helical" evidence="10">
    <location>
        <begin position="388"/>
        <end position="409"/>
    </location>
</feature>
<evidence type="ECO:0000256" key="4">
    <source>
        <dbReference type="ARBA" id="ARBA00022946"/>
    </source>
</evidence>
<evidence type="ECO:0000256" key="12">
    <source>
        <dbReference type="SAM" id="MobiDB-lite"/>
    </source>
</evidence>
<evidence type="ECO:0000256" key="6">
    <source>
        <dbReference type="ARBA" id="ARBA00023054"/>
    </source>
</evidence>
<dbReference type="Proteomes" id="UP000318582">
    <property type="component" value="Unassembled WGS sequence"/>
</dbReference>
<evidence type="ECO:0000256" key="1">
    <source>
        <dbReference type="ARBA" id="ARBA00007472"/>
    </source>
</evidence>
<proteinExistence type="inferred from homology"/>
<gene>
    <name evidence="13" type="ORF">PhCBS80983_g00634</name>
</gene>
<evidence type="ECO:0000256" key="11">
    <source>
        <dbReference type="SAM" id="Coils"/>
    </source>
</evidence>
<feature type="region of interest" description="Disordered" evidence="12">
    <location>
        <begin position="50"/>
        <end position="91"/>
    </location>
</feature>
<protein>
    <recommendedName>
        <fullName evidence="10">Sensitive to high expression protein 9, mitochondrial</fullName>
    </recommendedName>
</protein>
<comment type="caution">
    <text evidence="13">The sequence shown here is derived from an EMBL/GenBank/DDBJ whole genome shotgun (WGS) entry which is preliminary data.</text>
</comment>
<keyword evidence="7 10" id="KW-0496">Mitochondrion</keyword>
<keyword evidence="6 11" id="KW-0175">Coiled coil</keyword>
<dbReference type="PANTHER" id="PTHR31961">
    <property type="entry name" value="SENSITIVE TO HIGH EXPRESSION PROTEIN 9, MITOCHONDRIAL"/>
    <property type="match status" value="1"/>
</dbReference>
<feature type="compositionally biased region" description="Low complexity" evidence="12">
    <location>
        <begin position="70"/>
        <end position="84"/>
    </location>
</feature>
<evidence type="ECO:0000313" key="14">
    <source>
        <dbReference type="Proteomes" id="UP000318582"/>
    </source>
</evidence>
<keyword evidence="4 10" id="KW-0809">Transit peptide</keyword>